<name>A0A9D2GRN2_9BACT</name>
<dbReference type="SUPFAM" id="SSF102588">
    <property type="entry name" value="LmbE-like"/>
    <property type="match status" value="1"/>
</dbReference>
<dbReference type="Proteomes" id="UP000824115">
    <property type="component" value="Unassembled WGS sequence"/>
</dbReference>
<dbReference type="InterPro" id="IPR024078">
    <property type="entry name" value="LmbE-like_dom_sf"/>
</dbReference>
<dbReference type="AlphaFoldDB" id="A0A9D2GRN2"/>
<evidence type="ECO:0008006" key="3">
    <source>
        <dbReference type="Google" id="ProtNLM"/>
    </source>
</evidence>
<dbReference type="InterPro" id="IPR018321">
    <property type="entry name" value="Glucosamine6P_isomerase_CS"/>
</dbReference>
<evidence type="ECO:0000313" key="1">
    <source>
        <dbReference type="EMBL" id="HIZ85719.1"/>
    </source>
</evidence>
<sequence>MCTNFTNVEKTFIGSVQHRFPTNIPYITVENFPKLGKLTALRFLEWAAEHPDGVISLPTGKTPEYFIAWVKRILTEWGTKENTALLEENGLHLTRKPDLRGLHFVQIDEFYPIDPGQHNSFYNYVQKYYVEDFGLDASKGVFINCDRIPLADGRHFTEVFPDGVIDLSLRYRDAKSAAEKMQQRSIFMIDNWCAEYDQKVRDLGGIGFFLGGIGPDGHIAFNVRGSDPHSTTRLTHTNYETQAAAASDLGGIEISRIKPVITIGLDTITHNPDAVAIIFAAGEAKAPVVADALEKTPCNLYPASVLSKLPNARFYLTTGAASMLHESIYHYYTDTPWSQEKTDRAVIDCCNRINKYGDKITLEDLKADEYCSMIPDLSENTVQSVIDSLRKKIEHGTSTWSNEVFYYTGPHHDDILLGLLPHIHRVSRNETNESHFSIMTSGFNAVTNKFLINALEETLKFLDEDRIEMIHYPDFFTSGWKEKREKDIYHFLINVASGNEEERKRGRSHRIVRDFIEIFGVKNKEELRGKILDVIDETRHSYDGQKMSADIRLLKGMIREFEEELVWSFFGIRSEDVHHLRLGFYTGDIFTEQPNRERDVEPILQELRTIKPTVISIAYDPEGSGPDTHYKVLQAIAEAIREWGKETDLSNLRIWGYRNVWYRFLPSEASHIVPVSLNAMSVFDNAFCNCYASQVHADFPSYMLDGKFSDLAKKIWVDQLAKVQHVLGKPFFYQNASPRLRTTHGLLFFKEMTAEEFLKSARELQKSMTSI</sequence>
<dbReference type="EMBL" id="DXAW01000082">
    <property type="protein sequence ID" value="HIZ85719.1"/>
    <property type="molecule type" value="Genomic_DNA"/>
</dbReference>
<dbReference type="SUPFAM" id="SSF100950">
    <property type="entry name" value="NagB/RpiA/CoA transferase-like"/>
    <property type="match status" value="1"/>
</dbReference>
<dbReference type="Gene3D" id="3.40.50.1360">
    <property type="match status" value="1"/>
</dbReference>
<dbReference type="InterPro" id="IPR037171">
    <property type="entry name" value="NagB/RpiA_transferase-like"/>
</dbReference>
<accession>A0A9D2GRN2</accession>
<reference evidence="1" key="2">
    <citation type="submission" date="2021-04" db="EMBL/GenBank/DDBJ databases">
        <authorList>
            <person name="Gilroy R."/>
        </authorList>
    </citation>
    <scope>NUCLEOTIDE SEQUENCE</scope>
    <source>
        <strain evidence="1">Gambia16-554</strain>
    </source>
</reference>
<dbReference type="GO" id="GO:0006044">
    <property type="term" value="P:N-acetylglucosamine metabolic process"/>
    <property type="evidence" value="ECO:0007669"/>
    <property type="project" value="InterPro"/>
</dbReference>
<dbReference type="InterPro" id="IPR052960">
    <property type="entry name" value="GlcN6P_deaminase-like"/>
</dbReference>
<reference evidence="1" key="1">
    <citation type="journal article" date="2021" name="PeerJ">
        <title>Extensive microbial diversity within the chicken gut microbiome revealed by metagenomics and culture.</title>
        <authorList>
            <person name="Gilroy R."/>
            <person name="Ravi A."/>
            <person name="Getino M."/>
            <person name="Pursley I."/>
            <person name="Horton D.L."/>
            <person name="Alikhan N.F."/>
            <person name="Baker D."/>
            <person name="Gharbi K."/>
            <person name="Hall N."/>
            <person name="Watson M."/>
            <person name="Adriaenssens E.M."/>
            <person name="Foster-Nyarko E."/>
            <person name="Jarju S."/>
            <person name="Secka A."/>
            <person name="Antonio M."/>
            <person name="Oren A."/>
            <person name="Chaudhuri R.R."/>
            <person name="La Ragione R."/>
            <person name="Hildebrand F."/>
            <person name="Pallen M.J."/>
        </authorList>
    </citation>
    <scope>NUCLEOTIDE SEQUENCE</scope>
    <source>
        <strain evidence="1">Gambia16-554</strain>
    </source>
</reference>
<evidence type="ECO:0000313" key="2">
    <source>
        <dbReference type="Proteomes" id="UP000824115"/>
    </source>
</evidence>
<dbReference type="GO" id="GO:0004342">
    <property type="term" value="F:glucosamine-6-phosphate deaminase activity"/>
    <property type="evidence" value="ECO:0007669"/>
    <property type="project" value="InterPro"/>
</dbReference>
<organism evidence="1 2">
    <name type="scientific">Candidatus Coprenecus stercoravium</name>
    <dbReference type="NCBI Taxonomy" id="2840735"/>
    <lineage>
        <taxon>Bacteria</taxon>
        <taxon>Pseudomonadati</taxon>
        <taxon>Bacteroidota</taxon>
        <taxon>Bacteroidia</taxon>
        <taxon>Bacteroidales</taxon>
        <taxon>Rikenellaceae</taxon>
        <taxon>Rikenellaceae incertae sedis</taxon>
        <taxon>Candidatus Coprenecus</taxon>
    </lineage>
</organism>
<dbReference type="PANTHER" id="PTHR42892">
    <property type="entry name" value="GLUCOSAMINE-6-PHOSPHATE DEAMINASE-LIKE PROTEIN BT_0258-RELATED"/>
    <property type="match status" value="1"/>
</dbReference>
<dbReference type="PROSITE" id="PS01161">
    <property type="entry name" value="GLC_GALNAC_ISOMERASE"/>
    <property type="match status" value="1"/>
</dbReference>
<proteinExistence type="predicted"/>
<dbReference type="Gene3D" id="3.40.50.10320">
    <property type="entry name" value="LmbE-like"/>
    <property type="match status" value="1"/>
</dbReference>
<dbReference type="PANTHER" id="PTHR42892:SF1">
    <property type="entry name" value="GLUCOSAMINE-6-PHOSPHATE ISOMERASE"/>
    <property type="match status" value="1"/>
</dbReference>
<comment type="caution">
    <text evidence="1">The sequence shown here is derived from an EMBL/GenBank/DDBJ whole genome shotgun (WGS) entry which is preliminary data.</text>
</comment>
<protein>
    <recommendedName>
        <fullName evidence="3">Glucosamine-6-phosphate deaminase</fullName>
    </recommendedName>
</protein>
<gene>
    <name evidence="1" type="ORF">IAC04_04435</name>
</gene>